<dbReference type="Pfam" id="PF13185">
    <property type="entry name" value="GAF_2"/>
    <property type="match status" value="1"/>
</dbReference>
<dbReference type="RefSeq" id="WP_193782370.1">
    <property type="nucleotide sequence ID" value="NZ_JADDOJ010000154.1"/>
</dbReference>
<comment type="caution">
    <text evidence="2">The sequence shown here is derived from an EMBL/GenBank/DDBJ whole genome shotgun (WGS) entry which is preliminary data.</text>
</comment>
<dbReference type="EMBL" id="JADDOJ010000154">
    <property type="protein sequence ID" value="MBE7942826.1"/>
    <property type="molecule type" value="Genomic_DNA"/>
</dbReference>
<dbReference type="InterPro" id="IPR029016">
    <property type="entry name" value="GAF-like_dom_sf"/>
</dbReference>
<protein>
    <submittedName>
        <fullName evidence="2">GAF domain-containing protein</fullName>
    </submittedName>
</protein>
<dbReference type="SMART" id="SM00065">
    <property type="entry name" value="GAF"/>
    <property type="match status" value="1"/>
</dbReference>
<dbReference type="SUPFAM" id="SSF55781">
    <property type="entry name" value="GAF domain-like"/>
    <property type="match status" value="1"/>
</dbReference>
<gene>
    <name evidence="2" type="ORF">IM725_19850</name>
</gene>
<name>A0ABR9SKC7_9BURK</name>
<reference evidence="2 3" key="1">
    <citation type="submission" date="2020-10" db="EMBL/GenBank/DDBJ databases">
        <title>Draft genome of Ramlibacter aquaticus LMG 30558.</title>
        <authorList>
            <person name="Props R."/>
        </authorList>
    </citation>
    <scope>NUCLEOTIDE SEQUENCE [LARGE SCALE GENOMIC DNA]</scope>
    <source>
        <strain evidence="2 3">LMG 30558</strain>
    </source>
</reference>
<evidence type="ECO:0000259" key="1">
    <source>
        <dbReference type="SMART" id="SM00065"/>
    </source>
</evidence>
<evidence type="ECO:0000313" key="2">
    <source>
        <dbReference type="EMBL" id="MBE7942826.1"/>
    </source>
</evidence>
<evidence type="ECO:0000313" key="3">
    <source>
        <dbReference type="Proteomes" id="UP000715965"/>
    </source>
</evidence>
<organism evidence="2 3">
    <name type="scientific">Ramlibacter aquaticus</name>
    <dbReference type="NCBI Taxonomy" id="2780094"/>
    <lineage>
        <taxon>Bacteria</taxon>
        <taxon>Pseudomonadati</taxon>
        <taxon>Pseudomonadota</taxon>
        <taxon>Betaproteobacteria</taxon>
        <taxon>Burkholderiales</taxon>
        <taxon>Comamonadaceae</taxon>
        <taxon>Ramlibacter</taxon>
    </lineage>
</organism>
<dbReference type="Gene3D" id="3.30.450.40">
    <property type="match status" value="1"/>
</dbReference>
<dbReference type="InterPro" id="IPR003018">
    <property type="entry name" value="GAF"/>
</dbReference>
<keyword evidence="3" id="KW-1185">Reference proteome</keyword>
<dbReference type="Proteomes" id="UP000715965">
    <property type="component" value="Unassembled WGS sequence"/>
</dbReference>
<proteinExistence type="predicted"/>
<accession>A0ABR9SKC7</accession>
<sequence>MLLEPMLSRLRPVRDLGEALQVALRDFVSLHGAEMGDIQLAGHDGLLRIVESLGVSREFLETFRQVSPTSGSACGQAARGGTTVFIPDVGLDPEFAPYRAFAARVPFRSVLSCPLRSPAGDTVGMISALSAQPFAPTALEMQAASAYAGALADVLARLLHGRNTADWVEARSASLLEATPWQWPRLALH</sequence>
<feature type="domain" description="GAF" evidence="1">
    <location>
        <begin position="15"/>
        <end position="165"/>
    </location>
</feature>